<dbReference type="AlphaFoldDB" id="A0A4Z2E1U0"/>
<name>A0A4Z2E1U0_9TELE</name>
<feature type="region of interest" description="Disordered" evidence="1">
    <location>
        <begin position="1"/>
        <end position="49"/>
    </location>
</feature>
<dbReference type="Proteomes" id="UP000314294">
    <property type="component" value="Unassembled WGS sequence"/>
</dbReference>
<evidence type="ECO:0000313" key="2">
    <source>
        <dbReference type="EMBL" id="TNN22713.1"/>
    </source>
</evidence>
<proteinExistence type="predicted"/>
<feature type="compositionally biased region" description="Polar residues" evidence="1">
    <location>
        <begin position="1"/>
        <end position="12"/>
    </location>
</feature>
<dbReference type="EMBL" id="SRLO01021311">
    <property type="protein sequence ID" value="TNN22713.1"/>
    <property type="molecule type" value="Genomic_DNA"/>
</dbReference>
<keyword evidence="3" id="KW-1185">Reference proteome</keyword>
<feature type="compositionally biased region" description="Basic and acidic residues" evidence="1">
    <location>
        <begin position="31"/>
        <end position="42"/>
    </location>
</feature>
<sequence>MTSSWLLGSFQSDEAGGAEREAGKTRGRKREKGERRVKEWRHGSGGAARQRAFRLEASTAPEETLAYEQRFAVPSLQFGPHIS</sequence>
<comment type="caution">
    <text evidence="2">The sequence shown here is derived from an EMBL/GenBank/DDBJ whole genome shotgun (WGS) entry which is preliminary data.</text>
</comment>
<reference evidence="2 3" key="1">
    <citation type="submission" date="2019-03" db="EMBL/GenBank/DDBJ databases">
        <title>First draft genome of Liparis tanakae, snailfish: a comprehensive survey of snailfish specific genes.</title>
        <authorList>
            <person name="Kim W."/>
            <person name="Song I."/>
            <person name="Jeong J.-H."/>
            <person name="Kim D."/>
            <person name="Kim S."/>
            <person name="Ryu S."/>
            <person name="Song J.Y."/>
            <person name="Lee S.K."/>
        </authorList>
    </citation>
    <scope>NUCLEOTIDE SEQUENCE [LARGE SCALE GENOMIC DNA]</scope>
    <source>
        <tissue evidence="2">Muscle</tissue>
    </source>
</reference>
<organism evidence="2 3">
    <name type="scientific">Liparis tanakae</name>
    <name type="common">Tanaka's snailfish</name>
    <dbReference type="NCBI Taxonomy" id="230148"/>
    <lineage>
        <taxon>Eukaryota</taxon>
        <taxon>Metazoa</taxon>
        <taxon>Chordata</taxon>
        <taxon>Craniata</taxon>
        <taxon>Vertebrata</taxon>
        <taxon>Euteleostomi</taxon>
        <taxon>Actinopterygii</taxon>
        <taxon>Neopterygii</taxon>
        <taxon>Teleostei</taxon>
        <taxon>Neoteleostei</taxon>
        <taxon>Acanthomorphata</taxon>
        <taxon>Eupercaria</taxon>
        <taxon>Perciformes</taxon>
        <taxon>Cottioidei</taxon>
        <taxon>Cottales</taxon>
        <taxon>Liparidae</taxon>
        <taxon>Liparis</taxon>
    </lineage>
</organism>
<evidence type="ECO:0000256" key="1">
    <source>
        <dbReference type="SAM" id="MobiDB-lite"/>
    </source>
</evidence>
<gene>
    <name evidence="2" type="ORF">EYF80_067172</name>
</gene>
<protein>
    <submittedName>
        <fullName evidence="2">Uncharacterized protein</fullName>
    </submittedName>
</protein>
<accession>A0A4Z2E1U0</accession>
<evidence type="ECO:0000313" key="3">
    <source>
        <dbReference type="Proteomes" id="UP000314294"/>
    </source>
</evidence>